<dbReference type="InterPro" id="IPR011684">
    <property type="entry name" value="NAB"/>
</dbReference>
<reference evidence="7" key="1">
    <citation type="submission" date="2025-08" db="UniProtKB">
        <authorList>
            <consortium name="RefSeq"/>
        </authorList>
    </citation>
    <scope>IDENTIFICATION</scope>
    <source>
        <strain evidence="7">OHB3-1</strain>
    </source>
</reference>
<dbReference type="RefSeq" id="XP_022158721.1">
    <property type="nucleotide sequence ID" value="XM_022303029.1"/>
</dbReference>
<feature type="coiled-coil region" evidence="3">
    <location>
        <begin position="1337"/>
        <end position="1490"/>
    </location>
</feature>
<dbReference type="Proteomes" id="UP000504603">
    <property type="component" value="Unplaced"/>
</dbReference>
<dbReference type="PANTHER" id="PTHR32258">
    <property type="entry name" value="PROTEIN NETWORKED 4A"/>
    <property type="match status" value="1"/>
</dbReference>
<evidence type="ECO:0000313" key="7">
    <source>
        <dbReference type="RefSeq" id="XP_022158721.1"/>
    </source>
</evidence>
<dbReference type="SUPFAM" id="SSF57997">
    <property type="entry name" value="Tropomyosin"/>
    <property type="match status" value="1"/>
</dbReference>
<evidence type="ECO:0000313" key="6">
    <source>
        <dbReference type="Proteomes" id="UP000504603"/>
    </source>
</evidence>
<feature type="region of interest" description="Disordered" evidence="4">
    <location>
        <begin position="106"/>
        <end position="127"/>
    </location>
</feature>
<feature type="region of interest" description="Disordered" evidence="4">
    <location>
        <begin position="1762"/>
        <end position="1790"/>
    </location>
</feature>
<feature type="compositionally biased region" description="Basic and acidic residues" evidence="4">
    <location>
        <begin position="1937"/>
        <end position="1946"/>
    </location>
</feature>
<organism evidence="6 7">
    <name type="scientific">Momordica charantia</name>
    <name type="common">Bitter gourd</name>
    <name type="synonym">Balsam pear</name>
    <dbReference type="NCBI Taxonomy" id="3673"/>
    <lineage>
        <taxon>Eukaryota</taxon>
        <taxon>Viridiplantae</taxon>
        <taxon>Streptophyta</taxon>
        <taxon>Embryophyta</taxon>
        <taxon>Tracheophyta</taxon>
        <taxon>Spermatophyta</taxon>
        <taxon>Magnoliopsida</taxon>
        <taxon>eudicotyledons</taxon>
        <taxon>Gunneridae</taxon>
        <taxon>Pentapetalae</taxon>
        <taxon>rosids</taxon>
        <taxon>fabids</taxon>
        <taxon>Cucurbitales</taxon>
        <taxon>Cucurbitaceae</taxon>
        <taxon>Momordiceae</taxon>
        <taxon>Momordica</taxon>
    </lineage>
</organism>
<feature type="coiled-coil region" evidence="3">
    <location>
        <begin position="513"/>
        <end position="774"/>
    </location>
</feature>
<accession>A0A6J1E1S8</accession>
<name>A0A6J1E1S8_MOMCH</name>
<feature type="coiled-coil region" evidence="3">
    <location>
        <begin position="1015"/>
        <end position="1070"/>
    </location>
</feature>
<feature type="coiled-coil region" evidence="3">
    <location>
        <begin position="1589"/>
        <end position="1672"/>
    </location>
</feature>
<evidence type="ECO:0000256" key="3">
    <source>
        <dbReference type="SAM" id="Coils"/>
    </source>
</evidence>
<comment type="similarity">
    <text evidence="2">Belongs to the NET family.</text>
</comment>
<feature type="region of interest" description="Disordered" evidence="4">
    <location>
        <begin position="1915"/>
        <end position="1961"/>
    </location>
</feature>
<dbReference type="InterPro" id="IPR051861">
    <property type="entry name" value="NET_actin-binding_domain"/>
</dbReference>
<proteinExistence type="inferred from homology"/>
<feature type="coiled-coil region" evidence="3">
    <location>
        <begin position="1990"/>
        <end position="2017"/>
    </location>
</feature>
<dbReference type="GO" id="GO:0051015">
    <property type="term" value="F:actin filament binding"/>
    <property type="evidence" value="ECO:0007669"/>
    <property type="project" value="TreeGrafter"/>
</dbReference>
<evidence type="ECO:0000259" key="5">
    <source>
        <dbReference type="PROSITE" id="PS51774"/>
    </source>
</evidence>
<evidence type="ECO:0000256" key="1">
    <source>
        <dbReference type="ARBA" id="ARBA00023054"/>
    </source>
</evidence>
<dbReference type="PROSITE" id="PS51774">
    <property type="entry name" value="NAB"/>
    <property type="match status" value="1"/>
</dbReference>
<feature type="coiled-coil region" evidence="3">
    <location>
        <begin position="1519"/>
        <end position="1553"/>
    </location>
</feature>
<dbReference type="GO" id="GO:0005886">
    <property type="term" value="C:plasma membrane"/>
    <property type="evidence" value="ECO:0007669"/>
    <property type="project" value="TreeGrafter"/>
</dbReference>
<dbReference type="Pfam" id="PF07765">
    <property type="entry name" value="KIP1"/>
    <property type="match status" value="1"/>
</dbReference>
<dbReference type="OrthoDB" id="10255522at2759"/>
<feature type="region of interest" description="Disordered" evidence="4">
    <location>
        <begin position="2062"/>
        <end position="2086"/>
    </location>
</feature>
<feature type="coiled-coil region" evidence="3">
    <location>
        <begin position="856"/>
        <end position="883"/>
    </location>
</feature>
<dbReference type="Gene3D" id="1.10.287.1490">
    <property type="match status" value="1"/>
</dbReference>
<gene>
    <name evidence="7" type="primary">LOC111025182</name>
</gene>
<feature type="coiled-coil region" evidence="3">
    <location>
        <begin position="1795"/>
        <end position="1840"/>
    </location>
</feature>
<evidence type="ECO:0000256" key="2">
    <source>
        <dbReference type="ARBA" id="ARBA00038006"/>
    </source>
</evidence>
<dbReference type="KEGG" id="mcha:111025182"/>
<keyword evidence="1 3" id="KW-0175">Coiled coil</keyword>
<feature type="coiled-coil region" evidence="3">
    <location>
        <begin position="919"/>
        <end position="946"/>
    </location>
</feature>
<feature type="domain" description="NAB" evidence="5">
    <location>
        <begin position="13"/>
        <end position="93"/>
    </location>
</feature>
<feature type="compositionally biased region" description="Basic and acidic residues" evidence="4">
    <location>
        <begin position="1764"/>
        <end position="1775"/>
    </location>
</feature>
<feature type="coiled-coil region" evidence="3">
    <location>
        <begin position="1162"/>
        <end position="1308"/>
    </location>
</feature>
<protein>
    <submittedName>
        <fullName evidence="7">Protein NETWORKED 1C-like</fullName>
    </submittedName>
</protein>
<keyword evidence="6" id="KW-1185">Reference proteome</keyword>
<feature type="coiled-coil region" evidence="3">
    <location>
        <begin position="219"/>
        <end position="470"/>
    </location>
</feature>
<dbReference type="PANTHER" id="PTHR32258:SF32">
    <property type="entry name" value="PROTEIN NETWORKED 1D"/>
    <property type="match status" value="1"/>
</dbReference>
<evidence type="ECO:0000256" key="4">
    <source>
        <dbReference type="SAM" id="MobiDB-lite"/>
    </source>
</evidence>
<dbReference type="GeneID" id="111025182"/>
<sequence length="2161" mass="248095">MTTTSRANSKRMYSWWWDSHISPKNSKWLQENLTDMDAKVKQMIKLLEEDADSFARRAEMYYKKRPELMKLVEEFYRAYRALAERYDNATGVLRQAHRTMAEAFPNQVPFDDTPAGPGNEGDPRTPEMPPPIRALFDPEELQKDALGLSPQFNAGRRNGAFTDESNLVTNRRGLKQFNDIFGSGEAINQPKFGEGRARKGLSFQDLEENEQNGGNNLKVSAAEAEILALKEALAKLEAEKEAGLLQYQQSLDKLSNLESEISLAQEDSTRLNDRASKAETEAQNLREALSKLETEQEAGLLKYQQCLDKVSLLENDISDIQKGAEELTERASKAENEAETLKQSLAEVEAEKEAALVQYRESLDMIAKLEEKLLHAEESYRRYNELADKAESELIILKQAVAKLTEEKEAAALQYQQCLEKISSLEHIISCAEEEAERLHREIDDGVSKLRSAEEKCHLLETSNLALQSELESLVLKMGSQSQELTDNQKELGRLWTCIQDEHLRFVEAETAFQTLQDLHSQTEEELRSLAAELQNRTQILKNLEIQNQSLVADVQEVKNENRNLEEVNISSALSIKNLQDELSSLREKIRELEAEVELRTNERNALQQEIYCLKEEINGLNKKNGAILEQVESTGYNLECFATSVKELQDENSRMKKTCETEKSEKAALLEKLIILEKLVEKNSFLENSISDMSVDLEETKERVKMLEESCESLVGEKSALSSEKVALTSQLQITTKNLEELSEKNMLLENSLSDATAELEALRVKSKDLEESCLLLDQHKSGLITERESLVFELDTSRNTLEDLDRMYRESVEKHSVLATERESAFCEIEKLKASLDAEKQAHYSFTEISGKRLAGMELQMRVLQEECDKWKKEYEGETDKAITSQFAIFILQNCMQDMKDNNLSLLLESQKLFEASKRSKEVISELEREKAQTQGQVKSFTEKNKILRMGLHQVLRTLDINANDRSDHKTEQDQILLNHIFVKLQEKQNYMNETCDEYYQLVIEKSIAEKFLEQLKDGAANMLMERDALDQELGIQSEQILISQSRIEKLMELNEELRLKVVEGNDKEQALKTEMENVCKNLHTVKEAYQILQVENSKALDEKLSLTKEVSDLGKQRCQLAEDNSDMFNETIFQSQLFLICKDIISEILEEMRKVTECKDILQLTNNDLEKRVKVMEGKLGDERMMNLELTTFLEKSRSEAENYLTEKNTLDQELRCQLEQYSALQAKMEKFLELNEEMRLKIVEGGRKEEVLMTEMENVCKKLQNLEGAYQILHDESCRAHDEKISLSKEISGLRKEKQELEEVNINMFTERIFQSELSFIYKDVVSENLVELRKLAECIDELQFRNKDLEERVKVMEGKFGDEKTKNLELMNSLEKSQSEAENYLMEKNVLDQELRNQSELNSALQGKMEELLELNEDMNLKLIERNHKEEALMTEKENLFKMLQNLEVAYQILRAENHKAVEEEKSLTKEILGLRKEKRELEDVNIDMFGETIFQSQLSFIYKDIVSENLQELRNIVECMDKLQSTNNDLEERVKLVEGKLGDEQTRNSELIQSLEKSKGEILQVETMLILKENERLELHKMVELLSKKCNELEVINEEQKNLMNKISSDKDCLAKETDLLHEESRKMDTKLKELQNEAEKNTSREESLTSELQMKNNEAQSWETQAATSFGELQISAAYQSIFEGKIHELMEACEILQDRNTSKDVEIELLKDKISSSEGENGKMRTQLALYVPAIQTLKDSISSLEKHAISSTKVKKVDEQEVKDSDSGSFQQPHDDQVHNNGSVELQDLNRRIQAIEVAFEEFDSQTTLEKFNVNSKLEKVMREIEEVKTESSRSRDSGRITKANLAIRGQERFNRSHSKSEISEAGNEVLTKDILLDRISDRSSYGTSSRETAGAGDRMLHLWESTDQDGSSGRAVGKGSKLAHSSTEFHRVESSRRRSSKHPSNESLVEKELSVDKLEISKRLSDLPQEGNKRRILERLDSDAQKLANLQITVQDLKKKMEVTEKSKIEKGAEYDTVKEQVEEADEAITKLFEMNLKLTKNIQDGFLAADGASTLGPEEENDSVQSRRISEQARRGSEKIGRLQLELKKLQFLIMKLDGEREAKGKSKVSERSPRVLLRDYLYGGTRTRQKQKQKKTCFCACMRPPTKGD</sequence>